<evidence type="ECO:0000313" key="3">
    <source>
        <dbReference type="EMBL" id="KKW29954.1"/>
    </source>
</evidence>
<dbReference type="PANTHER" id="PTHR30121:SF11">
    <property type="entry name" value="AAA+ ATPASE DOMAIN-CONTAINING PROTEIN"/>
    <property type="match status" value="1"/>
</dbReference>
<feature type="compositionally biased region" description="Low complexity" evidence="1">
    <location>
        <begin position="564"/>
        <end position="582"/>
    </location>
</feature>
<protein>
    <recommendedName>
        <fullName evidence="2">Type IV secretion system coupling protein TraD DNA-binding domain-containing protein</fullName>
    </recommendedName>
</protein>
<feature type="compositionally biased region" description="Basic residues" evidence="1">
    <location>
        <begin position="595"/>
        <end position="605"/>
    </location>
</feature>
<dbReference type="CDD" id="cd01127">
    <property type="entry name" value="TrwB_TraG_TraD_VirD4"/>
    <property type="match status" value="1"/>
</dbReference>
<dbReference type="EMBL" id="LCRD01000028">
    <property type="protein sequence ID" value="KKW29954.1"/>
    <property type="molecule type" value="Genomic_DNA"/>
</dbReference>
<evidence type="ECO:0000256" key="1">
    <source>
        <dbReference type="SAM" id="MobiDB-lite"/>
    </source>
</evidence>
<organism evidence="3 4">
    <name type="scientific">Candidatus Uhrbacteria bacterium GW2011_GWD2_52_7</name>
    <dbReference type="NCBI Taxonomy" id="1618989"/>
    <lineage>
        <taxon>Bacteria</taxon>
        <taxon>Candidatus Uhriibacteriota</taxon>
    </lineage>
</organism>
<dbReference type="Proteomes" id="UP000034846">
    <property type="component" value="Unassembled WGS sequence"/>
</dbReference>
<dbReference type="SUPFAM" id="SSF52540">
    <property type="entry name" value="P-loop containing nucleoside triphosphate hydrolases"/>
    <property type="match status" value="1"/>
</dbReference>
<dbReference type="PANTHER" id="PTHR30121">
    <property type="entry name" value="UNCHARACTERIZED PROTEIN YJGR-RELATED"/>
    <property type="match status" value="1"/>
</dbReference>
<comment type="caution">
    <text evidence="3">The sequence shown here is derived from an EMBL/GenBank/DDBJ whole genome shotgun (WGS) entry which is preliminary data.</text>
</comment>
<gene>
    <name evidence="3" type="ORF">UY72_C0028G0007</name>
</gene>
<reference evidence="3 4" key="1">
    <citation type="journal article" date="2015" name="Nature">
        <title>rRNA introns, odd ribosomes, and small enigmatic genomes across a large radiation of phyla.</title>
        <authorList>
            <person name="Brown C.T."/>
            <person name="Hug L.A."/>
            <person name="Thomas B.C."/>
            <person name="Sharon I."/>
            <person name="Castelle C.J."/>
            <person name="Singh A."/>
            <person name="Wilkins M.J."/>
            <person name="Williams K.H."/>
            <person name="Banfield J.F."/>
        </authorList>
    </citation>
    <scope>NUCLEOTIDE SEQUENCE [LARGE SCALE GENOMIC DNA]</scope>
</reference>
<feature type="region of interest" description="Disordered" evidence="1">
    <location>
        <begin position="564"/>
        <end position="649"/>
    </location>
</feature>
<dbReference type="Gene3D" id="3.40.50.300">
    <property type="entry name" value="P-loop containing nucleotide triphosphate hydrolases"/>
    <property type="match status" value="2"/>
</dbReference>
<dbReference type="InterPro" id="IPR019476">
    <property type="entry name" value="T4SS_TraD_DNA-bd"/>
</dbReference>
<feature type="compositionally biased region" description="Low complexity" evidence="1">
    <location>
        <begin position="617"/>
        <end position="642"/>
    </location>
</feature>
<dbReference type="InterPro" id="IPR027417">
    <property type="entry name" value="P-loop_NTPase"/>
</dbReference>
<dbReference type="AlphaFoldDB" id="A0A0G2AC15"/>
<accession>A0A0G2AC15</accession>
<sequence length="649" mass="72873">MTMRYPHDHEKDVIYFGVTNFRNQMRKFGIKTDDRRRHMYVIGKTGMGKSVLLENMILSDIYAGHGCCYVDPHGDTAEKLIDHIPSWRINDVVYWNPADADFPIAFNVLEKSEGWEQITDYNSKVMGSLLSIFKKVWENVWSARMEYILQNTILALLDTPGTTLLGVNRMLSDKEYRTSIIASVKDPVVQQFWLKEFAAYDTKFAAEAVAPIQNKIGQLLTSTIMRNIVAQAKSTIKFREIMDEQKILIVNLSKGRIGEDAMRILGGMLVTKLYMSAMERVNVPESERQDFYLYVDEFQNFAVESFANILSEARKYRLNLIMAHQYISQLDQKDSTAVRDAVFGNVGSMVTFRVGSPDAEFLESEFMPRFTPEDLINLPKYSVYLKLMIDGVTSQPFSAGTLPPIAQRTLSAEKVIEQTRERYGGSRKKIEEHILEWSGYDPNVNVAEEFAKVAAIKKDEKKKRFSHEYVCSRCSKTFAIPVELDRSRPIYCEECKVIITAEREAAKKGGPKHYPAPKAPTLQAGEAVVRPSEGTVSLSALQAPVERREIHVSDVHVAPVAPAVSSQAPAPAAPASTPATTQLPRAPQGEQSGERKKRKRRRRNKKDGDRGQGETFAQQSSAPQGAAAATRAGTVPTPVVPGERITFDE</sequence>
<evidence type="ECO:0000259" key="2">
    <source>
        <dbReference type="Pfam" id="PF10412"/>
    </source>
</evidence>
<proteinExistence type="predicted"/>
<evidence type="ECO:0000313" key="4">
    <source>
        <dbReference type="Proteomes" id="UP000034846"/>
    </source>
</evidence>
<dbReference type="PATRIC" id="fig|1618989.3.peg.442"/>
<name>A0A0G2AC15_9BACT</name>
<dbReference type="InterPro" id="IPR051162">
    <property type="entry name" value="T4SS_component"/>
</dbReference>
<dbReference type="Pfam" id="PF10412">
    <property type="entry name" value="TrwB_AAD_bind"/>
    <property type="match status" value="1"/>
</dbReference>
<feature type="domain" description="Type IV secretion system coupling protein TraD DNA-binding" evidence="2">
    <location>
        <begin position="30"/>
        <end position="356"/>
    </location>
</feature>